<dbReference type="AlphaFoldDB" id="A3MUW7"/>
<evidence type="ECO:0000313" key="2">
    <source>
        <dbReference type="Proteomes" id="UP000001431"/>
    </source>
</evidence>
<protein>
    <submittedName>
        <fullName evidence="1">PaREP6 domain containing protein / PaREP6 domain containing protein</fullName>
    </submittedName>
</protein>
<evidence type="ECO:0000313" key="1">
    <source>
        <dbReference type="EMBL" id="ABO08434.1"/>
    </source>
</evidence>
<dbReference type="PANTHER" id="PTHR37559">
    <property type="entry name" value="PAREP6 PART 2, AUTHENTIC FRAMESHIFT"/>
    <property type="match status" value="1"/>
</dbReference>
<keyword evidence="2" id="KW-1185">Reference proteome</keyword>
<dbReference type="eggNOG" id="arCOG03755">
    <property type="taxonomic scope" value="Archaea"/>
</dbReference>
<dbReference type="STRING" id="410359.Pcal_1009"/>
<dbReference type="HOGENOM" id="CLU_185777_0_0_2"/>
<gene>
    <name evidence="1" type="ordered locus">Pcal_1009</name>
</gene>
<proteinExistence type="predicted"/>
<dbReference type="Proteomes" id="UP000001431">
    <property type="component" value="Chromosome"/>
</dbReference>
<dbReference type="EMBL" id="CP000561">
    <property type="protein sequence ID" value="ABO08434.1"/>
    <property type="molecule type" value="Genomic_DNA"/>
</dbReference>
<sequence>MVYYVEELLAREEEARRIRRESADWEFINSLPPRQRAALVYYIETGDLYVASRIAGMSMEEFNELRIRAKIPHVN</sequence>
<name>A3MUW7_PYRCJ</name>
<reference evidence="1" key="1">
    <citation type="submission" date="2007-02" db="EMBL/GenBank/DDBJ databases">
        <title>Complete sequence of Pyrobaculum calidifontis JCM 11548.</title>
        <authorList>
            <consortium name="US DOE Joint Genome Institute"/>
            <person name="Copeland A."/>
            <person name="Lucas S."/>
            <person name="Lapidus A."/>
            <person name="Barry K."/>
            <person name="Glavina del Rio T."/>
            <person name="Dalin E."/>
            <person name="Tice H."/>
            <person name="Pitluck S."/>
            <person name="Chain P."/>
            <person name="Malfatti S."/>
            <person name="Shin M."/>
            <person name="Vergez L."/>
            <person name="Schmutz J."/>
            <person name="Larimer F."/>
            <person name="Land M."/>
            <person name="Hauser L."/>
            <person name="Kyrpides N."/>
            <person name="Mikhailova N."/>
            <person name="Cozen A.E."/>
            <person name="Fitz-Gibbon S.T."/>
            <person name="House C.H."/>
            <person name="Saltikov C."/>
            <person name="Lowe T.M."/>
            <person name="Richardson P."/>
        </authorList>
    </citation>
    <scope>NUCLEOTIDE SEQUENCE [LARGE SCALE GENOMIC DNA]</scope>
    <source>
        <strain evidence="1">JCM 11548</strain>
    </source>
</reference>
<organism evidence="1 2">
    <name type="scientific">Pyrobaculum calidifontis (strain DSM 21063 / JCM 11548 / VA1)</name>
    <dbReference type="NCBI Taxonomy" id="410359"/>
    <lineage>
        <taxon>Archaea</taxon>
        <taxon>Thermoproteota</taxon>
        <taxon>Thermoprotei</taxon>
        <taxon>Thermoproteales</taxon>
        <taxon>Thermoproteaceae</taxon>
        <taxon>Pyrobaculum</taxon>
    </lineage>
</organism>
<dbReference type="PANTHER" id="PTHR37559:SF1">
    <property type="entry name" value="PAREP6 PART 2, AUTHENTIC FRAMESHIFT"/>
    <property type="match status" value="1"/>
</dbReference>
<dbReference type="KEGG" id="pcl:Pcal_1009"/>
<accession>A3MUW7</accession>